<dbReference type="Pfam" id="PF13563">
    <property type="entry name" value="2_5_RNA_ligase2"/>
    <property type="match status" value="1"/>
</dbReference>
<evidence type="ECO:0000313" key="1">
    <source>
        <dbReference type="EMBL" id="MXR51805.1"/>
    </source>
</evidence>
<dbReference type="EMBL" id="WUUT01000003">
    <property type="protein sequence ID" value="MXR51805.1"/>
    <property type="molecule type" value="Genomic_DNA"/>
</dbReference>
<reference evidence="1 2" key="1">
    <citation type="submission" date="2019-12" db="EMBL/GenBank/DDBJ databases">
        <title>Isolation and characterization of three novel carbon monoxide-oxidizing members of Halobacteria from salione crusts and soils.</title>
        <authorList>
            <person name="Myers M.R."/>
            <person name="King G.M."/>
        </authorList>
    </citation>
    <scope>NUCLEOTIDE SEQUENCE [LARGE SCALE GENOMIC DNA]</scope>
    <source>
        <strain evidence="1 2">WSH3</strain>
    </source>
</reference>
<dbReference type="InterPro" id="IPR009097">
    <property type="entry name" value="Cyclic_Pdiesterase"/>
</dbReference>
<accession>A0A6B0T1H4</accession>
<dbReference type="RefSeq" id="WP_368278253.1">
    <property type="nucleotide sequence ID" value="NZ_WUUT01000003.1"/>
</dbReference>
<dbReference type="AlphaFoldDB" id="A0A6B0T1H4"/>
<dbReference type="GO" id="GO:0016874">
    <property type="term" value="F:ligase activity"/>
    <property type="evidence" value="ECO:0007669"/>
    <property type="project" value="UniProtKB-KW"/>
</dbReference>
<keyword evidence="1" id="KW-0436">Ligase</keyword>
<protein>
    <submittedName>
        <fullName evidence="1">2'-5' RNA ligase family protein</fullName>
    </submittedName>
</protein>
<evidence type="ECO:0000313" key="2">
    <source>
        <dbReference type="Proteomes" id="UP000466535"/>
    </source>
</evidence>
<proteinExistence type="predicted"/>
<sequence length="169" mass="18742">MYSLNVPVPTEVATAAREVARRLPQARVRNRGEHTLGVKRLASDPDAPYNRIEARTRELLRGQPAFEVRIEEIDLFSDPPVGSAPVVHFVVESPGLVALHERLAEVFDPVDDQIEGDGYSPHVTIARGGSREMAERVTGEIEPIEWSVSELIFWDATHNQQISTVSLPA</sequence>
<dbReference type="Gene3D" id="3.90.1140.10">
    <property type="entry name" value="Cyclic phosphodiesterase"/>
    <property type="match status" value="1"/>
</dbReference>
<name>A0A6B0T1H4_9EURY</name>
<gene>
    <name evidence="1" type="ORF">GRX03_09330</name>
</gene>
<keyword evidence="2" id="KW-1185">Reference proteome</keyword>
<comment type="caution">
    <text evidence="1">The sequence shown here is derived from an EMBL/GenBank/DDBJ whole genome shotgun (WGS) entry which is preliminary data.</text>
</comment>
<dbReference type="SUPFAM" id="SSF55144">
    <property type="entry name" value="LigT-like"/>
    <property type="match status" value="1"/>
</dbReference>
<dbReference type="Proteomes" id="UP000466535">
    <property type="component" value="Unassembled WGS sequence"/>
</dbReference>
<organism evidence="1 2">
    <name type="scientific">Halovenus carboxidivorans</name>
    <dbReference type="NCBI Taxonomy" id="2692199"/>
    <lineage>
        <taxon>Archaea</taxon>
        <taxon>Methanobacteriati</taxon>
        <taxon>Methanobacteriota</taxon>
        <taxon>Stenosarchaea group</taxon>
        <taxon>Halobacteria</taxon>
        <taxon>Halobacteriales</taxon>
        <taxon>Haloarculaceae</taxon>
        <taxon>Halovenus</taxon>
    </lineage>
</organism>